<dbReference type="Proteomes" id="UP000515158">
    <property type="component" value="Unplaced"/>
</dbReference>
<reference evidence="3" key="1">
    <citation type="submission" date="2025-08" db="UniProtKB">
        <authorList>
            <consortium name="RefSeq"/>
        </authorList>
    </citation>
    <scope>IDENTIFICATION</scope>
    <source>
        <tissue evidence="3">Total insect</tissue>
    </source>
</reference>
<dbReference type="RefSeq" id="XP_034233908.1">
    <property type="nucleotide sequence ID" value="XM_034378017.1"/>
</dbReference>
<dbReference type="OrthoDB" id="10651440at2759"/>
<dbReference type="GeneID" id="117640960"/>
<dbReference type="InParanoid" id="A0A6P8Y336"/>
<protein>
    <submittedName>
        <fullName evidence="3">Uncharacterized protein LOC117640960 isoform X1</fullName>
    </submittedName>
</protein>
<gene>
    <name evidence="3" type="primary">LOC117640960</name>
</gene>
<feature type="compositionally biased region" description="Low complexity" evidence="1">
    <location>
        <begin position="130"/>
        <end position="143"/>
    </location>
</feature>
<feature type="region of interest" description="Disordered" evidence="1">
    <location>
        <begin position="126"/>
        <end position="147"/>
    </location>
</feature>
<keyword evidence="2" id="KW-1185">Reference proteome</keyword>
<evidence type="ECO:0000313" key="2">
    <source>
        <dbReference type="Proteomes" id="UP000515158"/>
    </source>
</evidence>
<dbReference type="KEGG" id="tpal:117640960"/>
<evidence type="ECO:0000313" key="3">
    <source>
        <dbReference type="RefSeq" id="XP_034233908.1"/>
    </source>
</evidence>
<name>A0A6P8Y336_THRPL</name>
<dbReference type="AlphaFoldDB" id="A0A6P8Y336"/>
<sequence>METLDTALSFSVFPPTPPPSTSSPSASSGSLWDADLWGASSATWLDEGWALDGLPDVKPDVSELLQASLRQDLPVLNADSTTFLLDGDAAPAPAAWLPQWSYCAYCAAGGGVGAAGCGASVSQPLPPQGPSQLYPDQGADQGADQGGGYLVDPYLGTLAGPMPAPFADGLVFVDSPALCPVLSTVPEDTCLEDAVHWANPVPPAPSPLPAELSGHRSALPLPEPPGTPCTPSTPGKSSKRAPRTSRDPFI</sequence>
<organism evidence="3">
    <name type="scientific">Thrips palmi</name>
    <name type="common">Melon thrips</name>
    <dbReference type="NCBI Taxonomy" id="161013"/>
    <lineage>
        <taxon>Eukaryota</taxon>
        <taxon>Metazoa</taxon>
        <taxon>Ecdysozoa</taxon>
        <taxon>Arthropoda</taxon>
        <taxon>Hexapoda</taxon>
        <taxon>Insecta</taxon>
        <taxon>Pterygota</taxon>
        <taxon>Neoptera</taxon>
        <taxon>Paraneoptera</taxon>
        <taxon>Thysanoptera</taxon>
        <taxon>Terebrantia</taxon>
        <taxon>Thripoidea</taxon>
        <taxon>Thripidae</taxon>
        <taxon>Thrips</taxon>
    </lineage>
</organism>
<accession>A0A6P8Y336</accession>
<feature type="region of interest" description="Disordered" evidence="1">
    <location>
        <begin position="206"/>
        <end position="250"/>
    </location>
</feature>
<evidence type="ECO:0000256" key="1">
    <source>
        <dbReference type="SAM" id="MobiDB-lite"/>
    </source>
</evidence>
<proteinExistence type="predicted"/>